<organism evidence="9 10">
    <name type="scientific">Acipenser ruthenus</name>
    <name type="common">Sterlet sturgeon</name>
    <dbReference type="NCBI Taxonomy" id="7906"/>
    <lineage>
        <taxon>Eukaryota</taxon>
        <taxon>Metazoa</taxon>
        <taxon>Chordata</taxon>
        <taxon>Craniata</taxon>
        <taxon>Vertebrata</taxon>
        <taxon>Euteleostomi</taxon>
        <taxon>Actinopterygii</taxon>
        <taxon>Chondrostei</taxon>
        <taxon>Acipenseriformes</taxon>
        <taxon>Acipenseridae</taxon>
        <taxon>Acipenser</taxon>
    </lineage>
</organism>
<evidence type="ECO:0000256" key="2">
    <source>
        <dbReference type="ARBA" id="ARBA00022737"/>
    </source>
</evidence>
<feature type="repeat" description="RCC1" evidence="5">
    <location>
        <begin position="670"/>
        <end position="721"/>
    </location>
</feature>
<dbReference type="Pfam" id="PF07679">
    <property type="entry name" value="I-set"/>
    <property type="match status" value="1"/>
</dbReference>
<evidence type="ECO:0000256" key="5">
    <source>
        <dbReference type="PROSITE-ProRule" id="PRU00235"/>
    </source>
</evidence>
<dbReference type="PANTHER" id="PTHR22872:SF6">
    <property type="entry name" value="E3 UBIQUITIN-PROTEIN LIGASE HERC1-RELATED"/>
    <property type="match status" value="1"/>
</dbReference>
<evidence type="ECO:0000259" key="8">
    <source>
        <dbReference type="PROSITE" id="PS50835"/>
    </source>
</evidence>
<dbReference type="InterPro" id="IPR043136">
    <property type="entry name" value="B30.2/SPRY_sf"/>
</dbReference>
<sequence length="2567" mass="280907">MVPCQTHVMLKWQEHLNSSWASENSEQVSTREGASTLYSKLLNNKEVVGLAQPAQDLIGPRLPDFEHDESAAEEREAYLEALLHSQLGLARRTLASTPYALSLHHRLAAIQRIYYALSSKHHDRFRTGLQASSTNSLDSGELEHASDPWLEGMRIKSGTDVLIEMGVRTGLSLLFALLQQNWYQARLDPSLALCNDVLATASSVLTSLPPLSLANENKIPPVGLDCLTQVTAFLKKTSVPSSGADSAGRRLALELLLGLAVQRGSLRFLLEWIEVSLAASTATNATLPEHENGIGHDCILKTLAQMRQYSGIGGDALHVQELKKTADGLCPLAHVALCLFEEICHLASNCQCSCNTSSGSQGSENDAVVVYVWGSNSSHQLAEGTLEKILQPKLAQGFSNPQMGIGGDALHVQELKKTADGLCPLAHVALCLFEEICHLASNCQCSCNTSSGSQGSENDAVVVYVWGSNSSHQLAEGTLEKILQPKLAQGFSNPQMIEAGQYCTFSVSTDGSVKACGKGSYGRLGLGDSNNQSVPKKLVLEPPRNIRKVSSSKGSDGHTMAVTVEGEVFSWGDGDYGKLGHGNSATQKYPKLIQGPLLGKVVVCVSAGYRHSAAVTSDGELYTWGEGDFGRLGHSHSHSRNVPTLVKDISGVGQVACGSSHTIAVAQDGRVGWSFGGGDNGKLGHGDTNRVYRPKVIEALQGLSIRKVCAGSQSSLALTSAGQVFAWGCGSCLGCGSSETTALKPRLIEELSVTKIIDISCGDSHCLALSHENEVYAWGNNAMGQCGQGHTSTPVTKPKKVISLEGVAIQQITAGTSHSLAWTAVPTDRQLVAWHRPFCVDLEESTFTYLRNFLERYCDGINSDVPPPPFPSQREHHQFVLLCLKLLAIHLSLAHAGGTGASVLGVQGRPLRNLLFRLIDSNVPDSIQQAVMNTLSIGASLLLPPLRERTELLHSLLPQGPESWDSLSNGQERAFGELEKNSDKLQSSIAHKQSDPPSHFHRLLSAMHRHLLAHCYTNSEAKVDGSVALLHKHLCLLLPYAADTFRRSTILLEESSLDKHVVKKLHTVLYSSAAGSLMCQVIYSLLLLPLHVIRPLLPHLLSLLEHVNELNCFLPDTGVLEEQELEGTLFESSESPKPSAEAETGSWVWLLDLERSVALTIGRCLGGMLQGPPLSQQEIAAEFWLENPLLRNGLEMDYDQQDSTIMWLTETALSGCADPKLGDAKLSEENAMLVDLALGTAREPTHSLWRRMKDYAISRDWENGNAVGDSLLDTVCRFVFAALLKHAGLHEQAYWEDRYEPCEKLIEIYQIVYKVRNTLLSRKDLAENIINGQTLPDAREFSEAPEVEQEVSAGEKGERVAEGPGEQQSGLGETAEHNQEAGPEEDTPSISSMYLPEVLQCFLATREAMQLHENETVYESSGTSTRPSSTEIPGSPEREVAGAPVRRDWERKPGCKEGLSFLTVCHSTISRCAFLILGVRAAWQDKGELLDMDTDTELPGKRKSSSTPEGQQLHYTKTGFSQYLETGTLAEKEFLCGSMMRTSTLVEQEAGSQVDPRAIALAMAQQQQRAELRLEALCQISSFLSEMDDKSSCSSPPPRFPGLLLTAQLQFLSGCFDLGTPVSTSLSGSNGKIQHYTSGTQSAQAGTQRDLQAAAHTHYQQVVEALRDRVVAERELSGSYQHLLLATLFALNIHYQALDLIVVVKSGLLEILSKLTDNTCVLLSQRWLTATASGHMQLSGAVKLASARLLQILAIAASSCADALPLDVLQALMDVMCLQLQNILHMIYEQEMPDLNTGNHAEKTTCGENPEQEKARVKSSGIVESHLADFLVFLRRLVSLRSNKSISAFVKWIDPLMGIVSQKHTSGVPLIKNLRTKLLAFHILEALLPGYSEPLQINQIVDKLFGLVSACMWEEPLAISKEQEKQAENSKQGSDNEEECVPIGDFSFDPDKLICCSMESGNVLSHGSGGKGYGLATTAITSGCFIWKFYITKENRGNEGTCVGVSRWPIRDFNHRTTMDMWLYRAYSGSLYHGGELGRVLPTFTQGDTITCILDMEARTISFAKNNKMAMLAFEDVDATELYPCVMFYSSNPGEKVALCDLQMRGMPRDLLPGDPLCSPRATVLVEAGIQIIRRLHRHDSWTTSINKYMQARLERISPLMKEGRTGKVSRSQTVGCNLFKRAAPHVKEKIPDAECGEAVPCLSKLADPQLMALCSEIWPVLAVIGGVDSGLRAAGQCQHKPSNRRATLLGVVKEGSSSAKLQWEEVDMTVRVQCNKFYITKENRGNEGTCVGVSRWPIRDFNHRTTMDMWLYRAYSGSLYHGGELGRVLPTFTQGDTITCILDMEARTISFAKNNKMAMLAFEDVDATELYPCVMFYSSNPGEKVALCDLQMRGMPRDLLPGDPLCSPRATVLVEAGIQIIRRLHRHDSWTTSINKYMQARLERISPLMKEGRTGKVSRSQSDSLTFLEPVNNITIVQGQTATLHCKVAGNPPPNIKWLKNDAPVVQEQGRISIRKTESGSRLRIQDLDTTDTGYYQCVASNSRETITSTGVLFVKLGNILMFFIA</sequence>
<feature type="repeat" description="RCC1" evidence="5">
    <location>
        <begin position="566"/>
        <end position="618"/>
    </location>
</feature>
<comment type="similarity">
    <text evidence="1">Belongs to the immunoglobulin superfamily. BTN/MOG family.</text>
</comment>
<dbReference type="PROSITE" id="PS50012">
    <property type="entry name" value="RCC1_3"/>
    <property type="match status" value="6"/>
</dbReference>
<gene>
    <name evidence="9" type="ORF">EOD39_19016</name>
</gene>
<dbReference type="InterPro" id="IPR013098">
    <property type="entry name" value="Ig_I-set"/>
</dbReference>
<dbReference type="InterPro" id="IPR036179">
    <property type="entry name" value="Ig-like_dom_sf"/>
</dbReference>
<reference evidence="9 10" key="1">
    <citation type="submission" date="2019-01" db="EMBL/GenBank/DDBJ databases">
        <title>Draft Genome and Complete Hox-Cluster Characterization of the Sterlet Sturgeon (Acipenser ruthenus).</title>
        <authorList>
            <person name="Wei Q."/>
        </authorList>
    </citation>
    <scope>NUCLEOTIDE SEQUENCE [LARGE SCALE GENOMIC DNA]</scope>
    <source>
        <strain evidence="9">WHYD16114868_AA</strain>
        <tissue evidence="9">Blood</tissue>
    </source>
</reference>
<keyword evidence="2" id="KW-0677">Repeat</keyword>
<evidence type="ECO:0000256" key="3">
    <source>
        <dbReference type="ARBA" id="ARBA00023157"/>
    </source>
</evidence>
<dbReference type="PRINTS" id="PR00633">
    <property type="entry name" value="RCCNDNSATION"/>
</dbReference>
<feature type="region of interest" description="Disordered" evidence="6">
    <location>
        <begin position="1340"/>
        <end position="1390"/>
    </location>
</feature>
<accession>A0A444UZ85</accession>
<dbReference type="SMART" id="SM00449">
    <property type="entry name" value="SPRY"/>
    <property type="match status" value="2"/>
</dbReference>
<dbReference type="InterPro" id="IPR001870">
    <property type="entry name" value="B30.2/SPRY"/>
</dbReference>
<dbReference type="InterPro" id="IPR003599">
    <property type="entry name" value="Ig_sub"/>
</dbReference>
<keyword evidence="3" id="KW-1015">Disulfide bond</keyword>
<dbReference type="SMART" id="SM00408">
    <property type="entry name" value="IGc2"/>
    <property type="match status" value="1"/>
</dbReference>
<dbReference type="FunFam" id="2.60.40.10:FF:000032">
    <property type="entry name" value="palladin isoform X1"/>
    <property type="match status" value="1"/>
</dbReference>
<dbReference type="InterPro" id="IPR000408">
    <property type="entry name" value="Reg_chr_condens"/>
</dbReference>
<feature type="repeat" description="RCC1" evidence="5">
    <location>
        <begin position="773"/>
        <end position="825"/>
    </location>
</feature>
<dbReference type="Gene3D" id="2.60.120.920">
    <property type="match status" value="2"/>
</dbReference>
<feature type="repeat" description="RCC1" evidence="5">
    <location>
        <begin position="511"/>
        <end position="565"/>
    </location>
</feature>
<dbReference type="EMBL" id="SCEB01004519">
    <property type="protein sequence ID" value="RXM93493.1"/>
    <property type="molecule type" value="Genomic_DNA"/>
</dbReference>
<dbReference type="InterPro" id="IPR013783">
    <property type="entry name" value="Ig-like_fold"/>
</dbReference>
<evidence type="ECO:0000256" key="1">
    <source>
        <dbReference type="ARBA" id="ARBA00007591"/>
    </source>
</evidence>
<feature type="compositionally biased region" description="Basic and acidic residues" evidence="6">
    <location>
        <begin position="1436"/>
        <end position="1445"/>
    </location>
</feature>
<dbReference type="SMART" id="SM00409">
    <property type="entry name" value="IG"/>
    <property type="match status" value="1"/>
</dbReference>
<dbReference type="Gene3D" id="2.60.40.10">
    <property type="entry name" value="Immunoglobulins"/>
    <property type="match status" value="1"/>
</dbReference>
<dbReference type="InterPro" id="IPR003598">
    <property type="entry name" value="Ig_sub2"/>
</dbReference>
<evidence type="ECO:0000256" key="6">
    <source>
        <dbReference type="SAM" id="MobiDB-lite"/>
    </source>
</evidence>
<dbReference type="SUPFAM" id="SSF50985">
    <property type="entry name" value="RCC1/BLIP-II"/>
    <property type="match status" value="2"/>
</dbReference>
<dbReference type="Pfam" id="PF00622">
    <property type="entry name" value="SPRY"/>
    <property type="match status" value="2"/>
</dbReference>
<dbReference type="SUPFAM" id="SSF48726">
    <property type="entry name" value="Immunoglobulin"/>
    <property type="match status" value="1"/>
</dbReference>
<evidence type="ECO:0000313" key="9">
    <source>
        <dbReference type="EMBL" id="RXM93493.1"/>
    </source>
</evidence>
<proteinExistence type="inferred from homology"/>
<dbReference type="SUPFAM" id="SSF49899">
    <property type="entry name" value="Concanavalin A-like lectins/glucanases"/>
    <property type="match status" value="2"/>
</dbReference>
<feature type="region of interest" description="Disordered" evidence="6">
    <location>
        <begin position="1415"/>
        <end position="1445"/>
    </location>
</feature>
<dbReference type="PANTHER" id="PTHR22872">
    <property type="entry name" value="BTK-BINDING PROTEIN-RELATED"/>
    <property type="match status" value="1"/>
</dbReference>
<dbReference type="InterPro" id="IPR058923">
    <property type="entry name" value="RCC1-like_dom"/>
</dbReference>
<dbReference type="PROSITE" id="PS50188">
    <property type="entry name" value="B302_SPRY"/>
    <property type="match status" value="2"/>
</dbReference>
<feature type="domain" description="B30.2/SPRY" evidence="7">
    <location>
        <begin position="2179"/>
        <end position="2395"/>
    </location>
</feature>
<comment type="caution">
    <text evidence="9">The sequence shown here is derived from an EMBL/GenBank/DDBJ whole genome shotgun (WGS) entry which is preliminary data.</text>
</comment>
<protein>
    <submittedName>
        <fullName evidence="9">Putative E3 ubiquitin-protein ligase HERC1</fullName>
    </submittedName>
</protein>
<feature type="repeat" description="RCC1" evidence="5">
    <location>
        <begin position="619"/>
        <end position="668"/>
    </location>
</feature>
<dbReference type="InterPro" id="IPR003877">
    <property type="entry name" value="SPRY_dom"/>
</dbReference>
<dbReference type="InterPro" id="IPR051625">
    <property type="entry name" value="Signaling_Regulatory_Domain"/>
</dbReference>
<dbReference type="InterPro" id="IPR013320">
    <property type="entry name" value="ConA-like_dom_sf"/>
</dbReference>
<dbReference type="InterPro" id="IPR007110">
    <property type="entry name" value="Ig-like_dom"/>
</dbReference>
<dbReference type="PROSITE" id="PS50835">
    <property type="entry name" value="IG_LIKE"/>
    <property type="match status" value="1"/>
</dbReference>
<keyword evidence="4" id="KW-0393">Immunoglobulin domain</keyword>
<dbReference type="CDD" id="cd12881">
    <property type="entry name" value="SPRY_HERC1"/>
    <property type="match status" value="1"/>
</dbReference>
<dbReference type="PROSITE" id="PS00626">
    <property type="entry name" value="RCC1_2"/>
    <property type="match status" value="2"/>
</dbReference>
<name>A0A444UZ85_ACIRT</name>
<dbReference type="Pfam" id="PF00415">
    <property type="entry name" value="RCC1"/>
    <property type="match status" value="2"/>
</dbReference>
<evidence type="ECO:0000313" key="10">
    <source>
        <dbReference type="Proteomes" id="UP000289886"/>
    </source>
</evidence>
<keyword evidence="10" id="KW-1185">Reference proteome</keyword>
<dbReference type="Gene3D" id="2.130.10.30">
    <property type="entry name" value="Regulator of chromosome condensation 1/beta-lactamase-inhibitor protein II"/>
    <property type="match status" value="2"/>
</dbReference>
<feature type="region of interest" description="Disordered" evidence="6">
    <location>
        <begin position="1493"/>
        <end position="1512"/>
    </location>
</feature>
<feature type="repeat" description="RCC1" evidence="5">
    <location>
        <begin position="722"/>
        <end position="772"/>
    </location>
</feature>
<evidence type="ECO:0000259" key="7">
    <source>
        <dbReference type="PROSITE" id="PS50188"/>
    </source>
</evidence>
<dbReference type="Proteomes" id="UP000289886">
    <property type="component" value="Unassembled WGS sequence"/>
</dbReference>
<dbReference type="InterPro" id="IPR009091">
    <property type="entry name" value="RCC1/BLIP-II"/>
</dbReference>
<evidence type="ECO:0000256" key="4">
    <source>
        <dbReference type="ARBA" id="ARBA00023319"/>
    </source>
</evidence>
<dbReference type="FunFam" id="2.60.120.920:FF:000015">
    <property type="entry name" value="LOW QUALITY PROTEIN: probable E3 ubiquitin-protein ligase HERC1"/>
    <property type="match status" value="2"/>
</dbReference>
<dbReference type="Pfam" id="PF25390">
    <property type="entry name" value="WD40_RLD"/>
    <property type="match status" value="1"/>
</dbReference>
<feature type="compositionally biased region" description="Polar residues" evidence="6">
    <location>
        <begin position="1417"/>
        <end position="1432"/>
    </location>
</feature>
<dbReference type="InterPro" id="IPR035768">
    <property type="entry name" value="SPRY_HERC1"/>
</dbReference>
<feature type="domain" description="Ig-like" evidence="8">
    <location>
        <begin position="2464"/>
        <end position="2549"/>
    </location>
</feature>
<feature type="domain" description="B30.2/SPRY" evidence="7">
    <location>
        <begin position="1915"/>
        <end position="2106"/>
    </location>
</feature>